<dbReference type="EMBL" id="JAEAOA010002123">
    <property type="protein sequence ID" value="KAK3598951.1"/>
    <property type="molecule type" value="Genomic_DNA"/>
</dbReference>
<sequence>MMDRLCTESDIKEITETSSTGSDITEIKGSDITKLNDIKAECDTTKINDAPAVDQTLHK</sequence>
<keyword evidence="2" id="KW-1185">Reference proteome</keyword>
<comment type="caution">
    <text evidence="1">The sequence shown here is derived from an EMBL/GenBank/DDBJ whole genome shotgun (WGS) entry which is preliminary data.</text>
</comment>
<accession>A0AAE0W2E3</accession>
<gene>
    <name evidence="1" type="ORF">CHS0354_036268</name>
</gene>
<proteinExistence type="predicted"/>
<evidence type="ECO:0000313" key="1">
    <source>
        <dbReference type="EMBL" id="KAK3598951.1"/>
    </source>
</evidence>
<protein>
    <submittedName>
        <fullName evidence="1">Uncharacterized protein</fullName>
    </submittedName>
</protein>
<reference evidence="1" key="1">
    <citation type="journal article" date="2021" name="Genome Biol. Evol.">
        <title>A High-Quality Reference Genome for a Parasitic Bivalve with Doubly Uniparental Inheritance (Bivalvia: Unionida).</title>
        <authorList>
            <person name="Smith C.H."/>
        </authorList>
    </citation>
    <scope>NUCLEOTIDE SEQUENCE</scope>
    <source>
        <strain evidence="1">CHS0354</strain>
    </source>
</reference>
<organism evidence="1 2">
    <name type="scientific">Potamilus streckersoni</name>
    <dbReference type="NCBI Taxonomy" id="2493646"/>
    <lineage>
        <taxon>Eukaryota</taxon>
        <taxon>Metazoa</taxon>
        <taxon>Spiralia</taxon>
        <taxon>Lophotrochozoa</taxon>
        <taxon>Mollusca</taxon>
        <taxon>Bivalvia</taxon>
        <taxon>Autobranchia</taxon>
        <taxon>Heteroconchia</taxon>
        <taxon>Palaeoheterodonta</taxon>
        <taxon>Unionida</taxon>
        <taxon>Unionoidea</taxon>
        <taxon>Unionidae</taxon>
        <taxon>Ambleminae</taxon>
        <taxon>Lampsilini</taxon>
        <taxon>Potamilus</taxon>
    </lineage>
</organism>
<dbReference type="AlphaFoldDB" id="A0AAE0W2E3"/>
<reference evidence="1" key="3">
    <citation type="submission" date="2023-05" db="EMBL/GenBank/DDBJ databases">
        <authorList>
            <person name="Smith C.H."/>
        </authorList>
    </citation>
    <scope>NUCLEOTIDE SEQUENCE</scope>
    <source>
        <strain evidence="1">CHS0354</strain>
        <tissue evidence="1">Mantle</tissue>
    </source>
</reference>
<dbReference type="Proteomes" id="UP001195483">
    <property type="component" value="Unassembled WGS sequence"/>
</dbReference>
<name>A0AAE0W2E3_9BIVA</name>
<reference evidence="1" key="2">
    <citation type="journal article" date="2021" name="Genome Biol. Evol.">
        <title>Developing a high-quality reference genome for a parasitic bivalve with doubly uniparental inheritance (Bivalvia: Unionida).</title>
        <authorList>
            <person name="Smith C.H."/>
        </authorList>
    </citation>
    <scope>NUCLEOTIDE SEQUENCE</scope>
    <source>
        <strain evidence="1">CHS0354</strain>
        <tissue evidence="1">Mantle</tissue>
    </source>
</reference>
<evidence type="ECO:0000313" key="2">
    <source>
        <dbReference type="Proteomes" id="UP001195483"/>
    </source>
</evidence>